<keyword evidence="2 7" id="KW-0285">Flavoprotein</keyword>
<accession>A0A9X2KM65</accession>
<protein>
    <submittedName>
        <fullName evidence="9">Alpha-hydroxy-acid oxidizing protein</fullName>
    </submittedName>
</protein>
<keyword evidence="10" id="KW-1185">Reference proteome</keyword>
<dbReference type="Proteomes" id="UP001139451">
    <property type="component" value="Unassembled WGS sequence"/>
</dbReference>
<dbReference type="EMBL" id="JAMLDX010000009">
    <property type="protein sequence ID" value="MCP3731352.1"/>
    <property type="molecule type" value="Genomic_DNA"/>
</dbReference>
<dbReference type="AlphaFoldDB" id="A0A9X2KM65"/>
<name>A0A9X2KM65_9SPHN</name>
<proteinExistence type="inferred from homology"/>
<dbReference type="InterPro" id="IPR008259">
    <property type="entry name" value="FMN_hydac_DH_AS"/>
</dbReference>
<dbReference type="GO" id="GO:0010181">
    <property type="term" value="F:FMN binding"/>
    <property type="evidence" value="ECO:0007669"/>
    <property type="project" value="InterPro"/>
</dbReference>
<dbReference type="InterPro" id="IPR000262">
    <property type="entry name" value="FMN-dep_DH"/>
</dbReference>
<dbReference type="PIRSF" id="PIRSF000138">
    <property type="entry name" value="Al-hdrx_acd_dh"/>
    <property type="match status" value="1"/>
</dbReference>
<comment type="cofactor">
    <cofactor evidence="1">
        <name>FMN</name>
        <dbReference type="ChEBI" id="CHEBI:58210"/>
    </cofactor>
</comment>
<feature type="binding site" evidence="7">
    <location>
        <begin position="304"/>
        <end position="308"/>
    </location>
    <ligand>
        <name>FMN</name>
        <dbReference type="ChEBI" id="CHEBI:58210"/>
    </ligand>
</feature>
<feature type="active site" description="Proton acceptor" evidence="6">
    <location>
        <position position="273"/>
    </location>
</feature>
<dbReference type="GO" id="GO:0004459">
    <property type="term" value="F:L-lactate dehydrogenase (NAD+) activity"/>
    <property type="evidence" value="ECO:0007669"/>
    <property type="project" value="TreeGrafter"/>
</dbReference>
<gene>
    <name evidence="9" type="ORF">M9978_13040</name>
</gene>
<evidence type="ECO:0000256" key="5">
    <source>
        <dbReference type="ARBA" id="ARBA00024042"/>
    </source>
</evidence>
<feature type="binding site" evidence="7">
    <location>
        <position position="153"/>
    </location>
    <ligand>
        <name>FMN</name>
        <dbReference type="ChEBI" id="CHEBI:58210"/>
    </ligand>
</feature>
<feature type="binding site" evidence="7">
    <location>
        <begin position="75"/>
        <end position="77"/>
    </location>
    <ligand>
        <name>FMN</name>
        <dbReference type="ChEBI" id="CHEBI:58210"/>
    </ligand>
</feature>
<feature type="binding site" evidence="7">
    <location>
        <begin position="327"/>
        <end position="328"/>
    </location>
    <ligand>
        <name>FMN</name>
        <dbReference type="ChEBI" id="CHEBI:58210"/>
    </ligand>
</feature>
<dbReference type="RefSeq" id="WP_254293878.1">
    <property type="nucleotide sequence ID" value="NZ_JAMLDX010000009.1"/>
</dbReference>
<feature type="binding site" evidence="7">
    <location>
        <position position="104"/>
    </location>
    <ligand>
        <name>FMN</name>
        <dbReference type="ChEBI" id="CHEBI:58210"/>
    </ligand>
</feature>
<dbReference type="InterPro" id="IPR037396">
    <property type="entry name" value="FMN_HAD"/>
</dbReference>
<evidence type="ECO:0000313" key="10">
    <source>
        <dbReference type="Proteomes" id="UP001139451"/>
    </source>
</evidence>
<feature type="binding site" evidence="7">
    <location>
        <position position="276"/>
    </location>
    <ligand>
        <name>glyoxylate</name>
        <dbReference type="ChEBI" id="CHEBI:36655"/>
    </ligand>
</feature>
<feature type="binding site" evidence="7">
    <location>
        <position position="273"/>
    </location>
    <ligand>
        <name>glyoxylate</name>
        <dbReference type="ChEBI" id="CHEBI:36655"/>
    </ligand>
</feature>
<dbReference type="PROSITE" id="PS51349">
    <property type="entry name" value="FMN_HYDROXY_ACID_DH_2"/>
    <property type="match status" value="1"/>
</dbReference>
<dbReference type="PANTHER" id="PTHR10578">
    <property type="entry name" value="S -2-HYDROXY-ACID OXIDASE-RELATED"/>
    <property type="match status" value="1"/>
</dbReference>
<sequence>MYSITDLEAAARRRLPRRVYDFIAGGAGAEASVRNNVEAFQRIRFVPRTMVDIQRRTMAARLLGRDYAAPFGIAPMGMCDIAWPGTDEGLARAARTAGIPYCLSMAGSSALAEVHRHAGEYLWYQVYLCGSDALWERQFSRAEALGVENLILTVDVPVPGRRLRDLRNGFSVPVRWTPSLLLDFATHPAWSLRTLARGAPRMRNMESFAGERHGASSLDSILAIFASAVHEWEVIERLRDRWKGKLIIKGILHPADAVRLAGLGADAIVVSNHGGRQLSSAISSIEALPAIRHAIGREFPLILDSGIRSGEDIAKALAYGADFVLVGRPFLFGSAALGPARGPQAVIRILQAELDMTLAQLGCTSPAMLSPDFVHVTG</sequence>
<dbReference type="GO" id="GO:0009060">
    <property type="term" value="P:aerobic respiration"/>
    <property type="evidence" value="ECO:0007669"/>
    <property type="project" value="TreeGrafter"/>
</dbReference>
<comment type="caution">
    <text evidence="9">The sequence shown here is derived from an EMBL/GenBank/DDBJ whole genome shotgun (WGS) entry which is preliminary data.</text>
</comment>
<dbReference type="InterPro" id="IPR012133">
    <property type="entry name" value="Alpha-hydoxy_acid_DH_FMN"/>
</dbReference>
<feature type="binding site" evidence="7">
    <location>
        <position position="127"/>
    </location>
    <ligand>
        <name>glyoxylate</name>
        <dbReference type="ChEBI" id="CHEBI:36655"/>
    </ligand>
</feature>
<evidence type="ECO:0000256" key="2">
    <source>
        <dbReference type="ARBA" id="ARBA00022630"/>
    </source>
</evidence>
<evidence type="ECO:0000256" key="4">
    <source>
        <dbReference type="ARBA" id="ARBA00023002"/>
    </source>
</evidence>
<evidence type="ECO:0000256" key="6">
    <source>
        <dbReference type="PIRSR" id="PIRSR000138-1"/>
    </source>
</evidence>
<dbReference type="PROSITE" id="PS00557">
    <property type="entry name" value="FMN_HYDROXY_ACID_DH_1"/>
    <property type="match status" value="1"/>
</dbReference>
<dbReference type="Gene3D" id="3.20.20.70">
    <property type="entry name" value="Aldolase class I"/>
    <property type="match status" value="1"/>
</dbReference>
<dbReference type="SUPFAM" id="SSF51395">
    <property type="entry name" value="FMN-linked oxidoreductases"/>
    <property type="match status" value="1"/>
</dbReference>
<evidence type="ECO:0000256" key="7">
    <source>
        <dbReference type="PIRSR" id="PIRSR000138-2"/>
    </source>
</evidence>
<dbReference type="PANTHER" id="PTHR10578:SF107">
    <property type="entry name" value="2-HYDROXYACID OXIDASE 1"/>
    <property type="match status" value="1"/>
</dbReference>
<evidence type="ECO:0000256" key="3">
    <source>
        <dbReference type="ARBA" id="ARBA00022643"/>
    </source>
</evidence>
<feature type="binding site" evidence="7">
    <location>
        <position position="249"/>
    </location>
    <ligand>
        <name>FMN</name>
        <dbReference type="ChEBI" id="CHEBI:58210"/>
    </ligand>
</feature>
<comment type="similarity">
    <text evidence="5">Belongs to the FMN-dependent alpha-hydroxy acid dehydrogenase family.</text>
</comment>
<dbReference type="InterPro" id="IPR013785">
    <property type="entry name" value="Aldolase_TIM"/>
</dbReference>
<feature type="binding site" evidence="7">
    <location>
        <position position="125"/>
    </location>
    <ligand>
        <name>FMN</name>
        <dbReference type="ChEBI" id="CHEBI:58210"/>
    </ligand>
</feature>
<evidence type="ECO:0000259" key="8">
    <source>
        <dbReference type="PROSITE" id="PS51349"/>
    </source>
</evidence>
<dbReference type="GO" id="GO:0005886">
    <property type="term" value="C:plasma membrane"/>
    <property type="evidence" value="ECO:0007669"/>
    <property type="project" value="TreeGrafter"/>
</dbReference>
<dbReference type="CDD" id="cd02809">
    <property type="entry name" value="alpha_hydroxyacid_oxid_FMN"/>
    <property type="match status" value="1"/>
</dbReference>
<organism evidence="9 10">
    <name type="scientific">Sphingomonas tagetis</name>
    <dbReference type="NCBI Taxonomy" id="2949092"/>
    <lineage>
        <taxon>Bacteria</taxon>
        <taxon>Pseudomonadati</taxon>
        <taxon>Pseudomonadota</taxon>
        <taxon>Alphaproteobacteria</taxon>
        <taxon>Sphingomonadales</taxon>
        <taxon>Sphingomonadaceae</taxon>
        <taxon>Sphingomonas</taxon>
    </lineage>
</organism>
<keyword evidence="4" id="KW-0560">Oxidoreductase</keyword>
<evidence type="ECO:0000256" key="1">
    <source>
        <dbReference type="ARBA" id="ARBA00001917"/>
    </source>
</evidence>
<dbReference type="Pfam" id="PF01070">
    <property type="entry name" value="FMN_dh"/>
    <property type="match status" value="1"/>
</dbReference>
<feature type="binding site" evidence="7">
    <location>
        <position position="162"/>
    </location>
    <ligand>
        <name>glyoxylate</name>
        <dbReference type="ChEBI" id="CHEBI:36655"/>
    </ligand>
</feature>
<evidence type="ECO:0000313" key="9">
    <source>
        <dbReference type="EMBL" id="MCP3731352.1"/>
    </source>
</evidence>
<feature type="domain" description="FMN hydroxy acid dehydrogenase" evidence="8">
    <location>
        <begin position="1"/>
        <end position="378"/>
    </location>
</feature>
<feature type="binding site" evidence="7">
    <location>
        <position position="271"/>
    </location>
    <ligand>
        <name>FMN</name>
        <dbReference type="ChEBI" id="CHEBI:58210"/>
    </ligand>
</feature>
<keyword evidence="3 7" id="KW-0288">FMN</keyword>
<reference evidence="9" key="1">
    <citation type="submission" date="2022-05" db="EMBL/GenBank/DDBJ databases">
        <title>Sphingomonas sp. strain MG17 Genome sequencing and assembly.</title>
        <authorList>
            <person name="Kim I."/>
        </authorList>
    </citation>
    <scope>NUCLEOTIDE SEQUENCE</scope>
    <source>
        <strain evidence="9">MG17</strain>
    </source>
</reference>